<sequence>MGYLVSFVLLVVYVGGVWRFLSGYRHTNFNRSLATRISLALLWPGLLLVNPSYRKNFQKALKGR</sequence>
<keyword evidence="2" id="KW-1185">Reference proteome</keyword>
<dbReference type="EMBL" id="JADEVV010000021">
    <property type="protein sequence ID" value="MBE9253988.1"/>
    <property type="molecule type" value="Genomic_DNA"/>
</dbReference>
<evidence type="ECO:0000313" key="1">
    <source>
        <dbReference type="EMBL" id="MBE9253988.1"/>
    </source>
</evidence>
<dbReference type="RefSeq" id="WP_010873717.1">
    <property type="nucleotide sequence ID" value="NZ_JADEVV010000021.1"/>
</dbReference>
<proteinExistence type="predicted"/>
<protein>
    <submittedName>
        <fullName evidence="1">Uncharacterized protein</fullName>
    </submittedName>
</protein>
<accession>A0ABR9VU60</accession>
<evidence type="ECO:0000313" key="2">
    <source>
        <dbReference type="Proteomes" id="UP000658720"/>
    </source>
</evidence>
<comment type="caution">
    <text evidence="1">The sequence shown here is derived from an EMBL/GenBank/DDBJ whole genome shotgun (WGS) entry which is preliminary data.</text>
</comment>
<reference evidence="1 2" key="1">
    <citation type="submission" date="2020-10" db="EMBL/GenBank/DDBJ databases">
        <authorList>
            <person name="Castelo-Branco R."/>
            <person name="Eusebio N."/>
            <person name="Adriana R."/>
            <person name="Vieira A."/>
            <person name="Brugerolle De Fraissinette N."/>
            <person name="Rezende De Castro R."/>
            <person name="Schneider M.P."/>
            <person name="Vasconcelos V."/>
            <person name="Leao P.N."/>
        </authorList>
    </citation>
    <scope>NUCLEOTIDE SEQUENCE [LARGE SCALE GENOMIC DNA]</scope>
    <source>
        <strain evidence="1 2">LEGE 00031</strain>
    </source>
</reference>
<dbReference type="Proteomes" id="UP000658720">
    <property type="component" value="Unassembled WGS sequence"/>
</dbReference>
<organism evidence="1 2">
    <name type="scientific">Synechocystis salina LEGE 00031</name>
    <dbReference type="NCBI Taxonomy" id="1828736"/>
    <lineage>
        <taxon>Bacteria</taxon>
        <taxon>Bacillati</taxon>
        <taxon>Cyanobacteriota</taxon>
        <taxon>Cyanophyceae</taxon>
        <taxon>Synechococcales</taxon>
        <taxon>Merismopediaceae</taxon>
        <taxon>Synechocystis</taxon>
    </lineage>
</organism>
<gene>
    <name evidence="1" type="ORF">IQ217_09050</name>
</gene>
<name>A0ABR9VU60_9SYNC</name>